<dbReference type="Proteomes" id="UP000465220">
    <property type="component" value="Unassembled WGS sequence"/>
</dbReference>
<accession>A0AAN5YR32</accession>
<reference evidence="4" key="4">
    <citation type="submission" date="2020-04" db="EMBL/GenBank/DDBJ databases">
        <authorList>
            <person name="Santos R.A.C."/>
            <person name="Steenwyk J.L."/>
            <person name="Rivero-Menendez O."/>
            <person name="Mead M.E."/>
            <person name="Silva L.P."/>
            <person name="Bastos R.W."/>
            <person name="Alastruey-Izquierdo A."/>
            <person name="Goldman G.H."/>
            <person name="Rokas A."/>
        </authorList>
    </citation>
    <scope>NUCLEOTIDE SEQUENCE</scope>
    <source>
        <strain evidence="4">CNM-CM8927</strain>
    </source>
</reference>
<comment type="caution">
    <text evidence="4">The sequence shown here is derived from an EMBL/GenBank/DDBJ whole genome shotgun (WGS) entry which is preliminary data.</text>
</comment>
<dbReference type="Pfam" id="PF20345">
    <property type="entry name" value="DUF6640"/>
    <property type="match status" value="1"/>
</dbReference>
<feature type="transmembrane region" description="Helical" evidence="1">
    <location>
        <begin position="7"/>
        <end position="25"/>
    </location>
</feature>
<keyword evidence="6" id="KW-1185">Reference proteome</keyword>
<dbReference type="InterPro" id="IPR046580">
    <property type="entry name" value="DUF6640"/>
</dbReference>
<evidence type="ECO:0000313" key="5">
    <source>
        <dbReference type="Proteomes" id="UP000051487"/>
    </source>
</evidence>
<evidence type="ECO:0000313" key="4">
    <source>
        <dbReference type="EMBL" id="KAF4206446.1"/>
    </source>
</evidence>
<gene>
    <name evidence="2" type="ORF">ALT_9096</name>
    <name evidence="4" type="ORF">CNMCM8927_004840</name>
    <name evidence="3" type="ORF">IFM60648_06547</name>
</gene>
<evidence type="ECO:0000313" key="7">
    <source>
        <dbReference type="Proteomes" id="UP000649114"/>
    </source>
</evidence>
<reference evidence="3 6" key="3">
    <citation type="submission" date="2020-01" db="EMBL/GenBank/DDBJ databases">
        <title>Draft genome sequence of Aspergillus lentulus IFM 60648.</title>
        <authorList>
            <person name="Takahashi H."/>
            <person name="Yaguchi T."/>
        </authorList>
    </citation>
    <scope>NUCLEOTIDE SEQUENCE [LARGE SCALE GENOMIC DNA]</scope>
    <source>
        <strain evidence="3 6">IFM 60648</strain>
    </source>
</reference>
<evidence type="ECO:0000313" key="3">
    <source>
        <dbReference type="EMBL" id="GFF83010.1"/>
    </source>
</evidence>
<feature type="transmembrane region" description="Helical" evidence="1">
    <location>
        <begin position="85"/>
        <end position="108"/>
    </location>
</feature>
<organism evidence="4 7">
    <name type="scientific">Aspergillus lentulus</name>
    <dbReference type="NCBI Taxonomy" id="293939"/>
    <lineage>
        <taxon>Eukaryota</taxon>
        <taxon>Fungi</taxon>
        <taxon>Dikarya</taxon>
        <taxon>Ascomycota</taxon>
        <taxon>Pezizomycotina</taxon>
        <taxon>Eurotiomycetes</taxon>
        <taxon>Eurotiomycetidae</taxon>
        <taxon>Eurotiales</taxon>
        <taxon>Aspergillaceae</taxon>
        <taxon>Aspergillus</taxon>
        <taxon>Aspergillus subgen. Fumigati</taxon>
    </lineage>
</organism>
<keyword evidence="1" id="KW-0472">Membrane</keyword>
<dbReference type="AlphaFoldDB" id="A0AAN5YR32"/>
<reference evidence="4" key="2">
    <citation type="journal article" date="2020" name="bioRxiv">
        <title>Genomic and phenotypic heterogeneity of clinical isolates of the human pathogens Aspergillus fumigatus, Aspergillus lentulus and Aspergillus fumigatiaffinis.</title>
        <authorList>
            <person name="dos Santos R.A.C."/>
            <person name="Steenwyk J.L."/>
            <person name="Rivero-Menendez O."/>
            <person name="Mead M.E."/>
            <person name="Silva L.P."/>
            <person name="Bastos R.W."/>
            <person name="Alastruey-Izquierdo A."/>
            <person name="Goldman G.H."/>
            <person name="Rokas A."/>
        </authorList>
    </citation>
    <scope>NUCLEOTIDE SEQUENCE</scope>
    <source>
        <strain evidence="4">CNM-CM8927</strain>
    </source>
</reference>
<reference evidence="2 5" key="1">
    <citation type="submission" date="2015-11" db="EMBL/GenBank/DDBJ databases">
        <title>Aspergillus lentulus strain IFM 54703T.</title>
        <authorList>
            <person name="Kusuya Y."/>
            <person name="Sakai K."/>
            <person name="Kamei K."/>
            <person name="Takahashi H."/>
            <person name="Yaguchi T."/>
        </authorList>
    </citation>
    <scope>NUCLEOTIDE SEQUENCE [LARGE SCALE GENOMIC DNA]</scope>
    <source>
        <strain evidence="2 5">IFM 54703</strain>
    </source>
</reference>
<dbReference type="EMBL" id="BCLY01000017">
    <property type="protein sequence ID" value="GAQ11775.1"/>
    <property type="molecule type" value="Genomic_DNA"/>
</dbReference>
<evidence type="ECO:0000313" key="2">
    <source>
        <dbReference type="EMBL" id="GAQ11775.1"/>
    </source>
</evidence>
<dbReference type="Proteomes" id="UP000051487">
    <property type="component" value="Unassembled WGS sequence"/>
</dbReference>
<sequence length="140" mass="15494">MVALTTGTLIMAITALFVTIGTFMADYNETHIKNPRWPPHAKFHNGQTMTLSIVTTLLTLYYLFRPIPLSRNSPPSTIQAVRRNDLFTAALIGSIYCATALSGILYPGTAGTDPEFGEGFPQKWLFSGLITLNWVGWWLA</sequence>
<keyword evidence="1" id="KW-0812">Transmembrane</keyword>
<protein>
    <submittedName>
        <fullName evidence="4">Uncharacterized protein</fullName>
    </submittedName>
</protein>
<name>A0AAN5YR32_ASPLE</name>
<dbReference type="EMBL" id="BLKI01000039">
    <property type="protein sequence ID" value="GFF83010.1"/>
    <property type="molecule type" value="Genomic_DNA"/>
</dbReference>
<feature type="transmembrane region" description="Helical" evidence="1">
    <location>
        <begin position="45"/>
        <end position="64"/>
    </location>
</feature>
<dbReference type="Proteomes" id="UP000649114">
    <property type="component" value="Unassembled WGS sequence"/>
</dbReference>
<evidence type="ECO:0000313" key="6">
    <source>
        <dbReference type="Proteomes" id="UP000465220"/>
    </source>
</evidence>
<evidence type="ECO:0000256" key="1">
    <source>
        <dbReference type="SAM" id="Phobius"/>
    </source>
</evidence>
<keyword evidence="1" id="KW-1133">Transmembrane helix</keyword>
<proteinExistence type="predicted"/>
<dbReference type="EMBL" id="JAAAPU010000029">
    <property type="protein sequence ID" value="KAF4206446.1"/>
    <property type="molecule type" value="Genomic_DNA"/>
</dbReference>